<evidence type="ECO:0000256" key="1">
    <source>
        <dbReference type="SAM" id="Phobius"/>
    </source>
</evidence>
<dbReference type="EMBL" id="LZSY01000061">
    <property type="protein sequence ID" value="OBB93630.1"/>
    <property type="molecule type" value="Genomic_DNA"/>
</dbReference>
<proteinExistence type="predicted"/>
<dbReference type="Proteomes" id="UP000094008">
    <property type="component" value="Unassembled WGS sequence"/>
</dbReference>
<feature type="transmembrane region" description="Helical" evidence="1">
    <location>
        <begin position="33"/>
        <end position="56"/>
    </location>
</feature>
<keyword evidence="1" id="KW-1133">Transmembrane helix</keyword>
<feature type="transmembrane region" description="Helical" evidence="1">
    <location>
        <begin position="110"/>
        <end position="132"/>
    </location>
</feature>
<keyword evidence="1" id="KW-0812">Transmembrane</keyword>
<evidence type="ECO:0000313" key="2">
    <source>
        <dbReference type="EMBL" id="OBB93630.1"/>
    </source>
</evidence>
<comment type="caution">
    <text evidence="2">The sequence shown here is derived from an EMBL/GenBank/DDBJ whole genome shotgun (WGS) entry which is preliminary data.</text>
</comment>
<feature type="transmembrane region" description="Helical" evidence="1">
    <location>
        <begin position="76"/>
        <end position="98"/>
    </location>
</feature>
<gene>
    <name evidence="2" type="ORF">A5779_20665</name>
</gene>
<protein>
    <submittedName>
        <fullName evidence="2">Uncharacterized protein</fullName>
    </submittedName>
</protein>
<organism evidence="2 3">
    <name type="scientific">Mycolicibacterium peregrinum</name>
    <name type="common">Mycobacterium peregrinum</name>
    <dbReference type="NCBI Taxonomy" id="43304"/>
    <lineage>
        <taxon>Bacteria</taxon>
        <taxon>Bacillati</taxon>
        <taxon>Actinomycetota</taxon>
        <taxon>Actinomycetes</taxon>
        <taxon>Mycobacteriales</taxon>
        <taxon>Mycobacteriaceae</taxon>
        <taxon>Mycolicibacterium</taxon>
    </lineage>
</organism>
<evidence type="ECO:0000313" key="3">
    <source>
        <dbReference type="Proteomes" id="UP000094008"/>
    </source>
</evidence>
<reference evidence="3" key="1">
    <citation type="submission" date="2016-06" db="EMBL/GenBank/DDBJ databases">
        <authorList>
            <person name="Sutton G."/>
            <person name="Brinkac L."/>
            <person name="Sanka R."/>
            <person name="Adams M."/>
            <person name="Lau E."/>
            <person name="Mehaffy C."/>
            <person name="Tameris M."/>
            <person name="Hatherill M."/>
            <person name="Hanekom W."/>
            <person name="Mahomed H."/>
            <person name="Mcshane H."/>
        </authorList>
    </citation>
    <scope>NUCLEOTIDE SEQUENCE [LARGE SCALE GENOMIC DNA]</scope>
    <source>
        <strain evidence="3">852002-10433_SCH5171157</strain>
    </source>
</reference>
<name>A0A1A0WAC0_MYCPR</name>
<keyword evidence="1" id="KW-0472">Membrane</keyword>
<dbReference type="AlphaFoldDB" id="A0A1A0WAC0"/>
<accession>A0A1A0WAC0</accession>
<sequence length="240" mass="25779">MRVFSAVVLGILTLACAGWAVVALTRGQYLTSLASFSGALFWLAPPAASVLMPNVVAWGQTTSEGTTVRADKRLEALLLVVMLSGFLATSTLGTLGFLNKLPFYLPSDMAPISGIVFFGPAAVFLVALGVIARNRGSGYIRLTPDGFKFVELFSTVSGDWAQVIAVTNEVPADVLAPSPIVMVMANGERRMIKQSSIYTPAGQAILQFVQFYWQNPEQRSELTDGRAVERLHTVQSTFAA</sequence>
<dbReference type="PROSITE" id="PS51257">
    <property type="entry name" value="PROKAR_LIPOPROTEIN"/>
    <property type="match status" value="1"/>
</dbReference>